<keyword evidence="6" id="KW-1185">Reference proteome</keyword>
<organism evidence="5 6">
    <name type="scientific">Pristionchus mayeri</name>
    <dbReference type="NCBI Taxonomy" id="1317129"/>
    <lineage>
        <taxon>Eukaryota</taxon>
        <taxon>Metazoa</taxon>
        <taxon>Ecdysozoa</taxon>
        <taxon>Nematoda</taxon>
        <taxon>Chromadorea</taxon>
        <taxon>Rhabditida</taxon>
        <taxon>Rhabditina</taxon>
        <taxon>Diplogasteromorpha</taxon>
        <taxon>Diplogasteroidea</taxon>
        <taxon>Neodiplogasteridae</taxon>
        <taxon>Pristionchus</taxon>
    </lineage>
</organism>
<reference evidence="6" key="1">
    <citation type="submission" date="2022-10" db="EMBL/GenBank/DDBJ databases">
        <title>Genome assembly of Pristionchus species.</title>
        <authorList>
            <person name="Yoshida K."/>
            <person name="Sommer R.J."/>
        </authorList>
    </citation>
    <scope>NUCLEOTIDE SEQUENCE [LARGE SCALE GENOMIC DNA]</scope>
    <source>
        <strain evidence="6">RS5460</strain>
    </source>
</reference>
<protein>
    <recommendedName>
        <fullName evidence="1">guanylate cyclase</fullName>
        <ecNumber evidence="1">4.6.1.2</ecNumber>
    </recommendedName>
</protein>
<dbReference type="PANTHER" id="PTHR45655">
    <property type="entry name" value="GUANYLATE CYCLASE SOLUBLE SUBUNIT BETA-2"/>
    <property type="match status" value="1"/>
</dbReference>
<gene>
    <name evidence="5" type="ORF">PMAYCL1PPCAC_14981</name>
</gene>
<dbReference type="Proteomes" id="UP001328107">
    <property type="component" value="Unassembled WGS sequence"/>
</dbReference>
<evidence type="ECO:0000256" key="1">
    <source>
        <dbReference type="ARBA" id="ARBA00012202"/>
    </source>
</evidence>
<dbReference type="Pfam" id="PF07701">
    <property type="entry name" value="HNOBA"/>
    <property type="match status" value="1"/>
</dbReference>
<dbReference type="GO" id="GO:0008074">
    <property type="term" value="C:guanylate cyclase complex, soluble"/>
    <property type="evidence" value="ECO:0007669"/>
    <property type="project" value="TreeGrafter"/>
</dbReference>
<dbReference type="Gene3D" id="3.30.450.260">
    <property type="entry name" value="Haem NO binding associated domain"/>
    <property type="match status" value="1"/>
</dbReference>
<feature type="non-terminal residue" evidence="5">
    <location>
        <position position="146"/>
    </location>
</feature>
<evidence type="ECO:0000259" key="4">
    <source>
        <dbReference type="Pfam" id="PF07701"/>
    </source>
</evidence>
<proteinExistence type="predicted"/>
<evidence type="ECO:0000256" key="2">
    <source>
        <dbReference type="ARBA" id="ARBA00022741"/>
    </source>
</evidence>
<keyword evidence="2" id="KW-0547">Nucleotide-binding</keyword>
<keyword evidence="3" id="KW-0141">cGMP biosynthesis</keyword>
<evidence type="ECO:0000313" key="6">
    <source>
        <dbReference type="Proteomes" id="UP001328107"/>
    </source>
</evidence>
<dbReference type="EMBL" id="BTRK01000004">
    <property type="protein sequence ID" value="GMR44786.1"/>
    <property type="molecule type" value="Genomic_DNA"/>
</dbReference>
<dbReference type="GO" id="GO:0004383">
    <property type="term" value="F:guanylate cyclase activity"/>
    <property type="evidence" value="ECO:0007669"/>
    <property type="project" value="UniProtKB-EC"/>
</dbReference>
<dbReference type="PANTHER" id="PTHR45655:SF1">
    <property type="entry name" value="SOLUBLE GUANYLATE CYCLASE GCY-37"/>
    <property type="match status" value="1"/>
</dbReference>
<dbReference type="GO" id="GO:0019934">
    <property type="term" value="P:cGMP-mediated signaling"/>
    <property type="evidence" value="ECO:0007669"/>
    <property type="project" value="TreeGrafter"/>
</dbReference>
<dbReference type="GO" id="GO:0070482">
    <property type="term" value="P:response to oxygen levels"/>
    <property type="evidence" value="ECO:0007669"/>
    <property type="project" value="TreeGrafter"/>
</dbReference>
<comment type="caution">
    <text evidence="5">The sequence shown here is derived from an EMBL/GenBank/DDBJ whole genome shotgun (WGS) entry which is preliminary data.</text>
</comment>
<dbReference type="AlphaFoldDB" id="A0AAN5CI21"/>
<feature type="domain" description="Haem NO binding associated" evidence="4">
    <location>
        <begin position="37"/>
        <end position="146"/>
    </location>
</feature>
<name>A0AAN5CI21_9BILA</name>
<evidence type="ECO:0000313" key="5">
    <source>
        <dbReference type="EMBL" id="GMR44786.1"/>
    </source>
</evidence>
<evidence type="ECO:0000256" key="3">
    <source>
        <dbReference type="ARBA" id="ARBA00023293"/>
    </source>
</evidence>
<sequence>SFYEIKLNTTDSKKIARFAKASNPADSNIASENFPVLLRDFTRIFPYHICFDRNLIIEHVGTFLLNEYNLANKKGLHLQDVVELLQPTAAKMEFASFLEHANTRFFVRIKVPGNRGKEGDDPVDLQLSGQMMPLASGNSIVFLCSP</sequence>
<dbReference type="GO" id="GO:0000166">
    <property type="term" value="F:nucleotide binding"/>
    <property type="evidence" value="ECO:0007669"/>
    <property type="project" value="UniProtKB-KW"/>
</dbReference>
<dbReference type="InterPro" id="IPR042463">
    <property type="entry name" value="HNOB_dom_associated_sf"/>
</dbReference>
<dbReference type="EC" id="4.6.1.2" evidence="1"/>
<dbReference type="InterPro" id="IPR011645">
    <property type="entry name" value="HNOB_dom_associated"/>
</dbReference>
<accession>A0AAN5CI21</accession>
<feature type="non-terminal residue" evidence="5">
    <location>
        <position position="1"/>
    </location>
</feature>